<dbReference type="PROSITE" id="PS00216">
    <property type="entry name" value="SUGAR_TRANSPORT_1"/>
    <property type="match status" value="1"/>
</dbReference>
<evidence type="ECO:0000256" key="2">
    <source>
        <dbReference type="ARBA" id="ARBA00022692"/>
    </source>
</evidence>
<feature type="transmembrane region" description="Helical" evidence="5">
    <location>
        <begin position="190"/>
        <end position="210"/>
    </location>
</feature>
<dbReference type="Pfam" id="PF00083">
    <property type="entry name" value="Sugar_tr"/>
    <property type="match status" value="1"/>
</dbReference>
<dbReference type="InterPro" id="IPR005829">
    <property type="entry name" value="Sugar_transporter_CS"/>
</dbReference>
<dbReference type="PROSITE" id="PS50850">
    <property type="entry name" value="MFS"/>
    <property type="match status" value="1"/>
</dbReference>
<evidence type="ECO:0000256" key="3">
    <source>
        <dbReference type="ARBA" id="ARBA00022989"/>
    </source>
</evidence>
<evidence type="ECO:0000256" key="5">
    <source>
        <dbReference type="SAM" id="Phobius"/>
    </source>
</evidence>
<dbReference type="Gene3D" id="1.20.1250.20">
    <property type="entry name" value="MFS general substrate transporter like domains"/>
    <property type="match status" value="1"/>
</dbReference>
<protein>
    <submittedName>
        <fullName evidence="7">Putative facilitated trehalose transporter Tret1-2-like</fullName>
    </submittedName>
</protein>
<dbReference type="InterPro" id="IPR050549">
    <property type="entry name" value="MFS_Trehalose_Transporter"/>
</dbReference>
<feature type="domain" description="Major facilitator superfamily (MFS) profile" evidence="6">
    <location>
        <begin position="1"/>
        <end position="461"/>
    </location>
</feature>
<dbReference type="STRING" id="6689.A0A3R7PSE8"/>
<accession>A0A3R7PSE8</accession>
<evidence type="ECO:0000313" key="7">
    <source>
        <dbReference type="EMBL" id="ROT75563.1"/>
    </source>
</evidence>
<dbReference type="EMBL" id="QCYY01001758">
    <property type="protein sequence ID" value="ROT75563.1"/>
    <property type="molecule type" value="Genomic_DNA"/>
</dbReference>
<dbReference type="GO" id="GO:0016020">
    <property type="term" value="C:membrane"/>
    <property type="evidence" value="ECO:0007669"/>
    <property type="project" value="UniProtKB-SubCell"/>
</dbReference>
<evidence type="ECO:0000256" key="1">
    <source>
        <dbReference type="ARBA" id="ARBA00004141"/>
    </source>
</evidence>
<dbReference type="Proteomes" id="UP000283509">
    <property type="component" value="Unassembled WGS sequence"/>
</dbReference>
<evidence type="ECO:0000313" key="8">
    <source>
        <dbReference type="Proteomes" id="UP000283509"/>
    </source>
</evidence>
<feature type="transmembrane region" description="Helical" evidence="5">
    <location>
        <begin position="6"/>
        <end position="23"/>
    </location>
</feature>
<dbReference type="PANTHER" id="PTHR48021:SF34">
    <property type="entry name" value="FACILITATED TREHALOSE TRANSPORTER TRET1-2 HOMOLOG-LIKE PROTEIN"/>
    <property type="match status" value="1"/>
</dbReference>
<comment type="caution">
    <text evidence="7">The sequence shown here is derived from an EMBL/GenBank/DDBJ whole genome shotgun (WGS) entry which is preliminary data.</text>
</comment>
<feature type="transmembrane region" description="Helical" evidence="5">
    <location>
        <begin position="405"/>
        <end position="426"/>
    </location>
</feature>
<evidence type="ECO:0000259" key="6">
    <source>
        <dbReference type="PROSITE" id="PS50850"/>
    </source>
</evidence>
<keyword evidence="3 5" id="KW-1133">Transmembrane helix</keyword>
<sequence>MHRVYFLPFLSPIIIISFHLFPFHRHLFPFHHHFHLFPFRHLFPSLPCYRHLFPSLPCYRHLFPSLSLLSSSLSISSLSSSSLSTSFLSFNLFPFHRHHLSPSLPFHRHLFPPLSSPFIIPLDQQVWMVFLFHATSGVCTGIIMVIAQVYVAEVSVPRIRGAISSAPLLAFQVGCLLCFLLGEILVWKNLAIVGICTTMPFFVSVVLCMPESPRFLIHVRPNDALSTLQWLRGVDNDVMEEYHEITNSCEIDRWRIACEDLIRPTFWRPLLISCGLMFLYNMTGVASFTLYGMELFSKISSSYNNAAYFIVTVVLIVAITLSALLVDHIGRKLLLLLSLTIMAASAFVLGLFLFLKDLHKVENYFTYQWIAEVFCVVLFTFAHGTGVGPIAWVTLGEIFGSRQKWIGVSAASMVMWSSMLAVDVVFHKIRVAVATGGIFWFHCVVCVAGYIFVLVCFRELKEQRIDDITKSFTRKHDNLIETFIARL</sequence>
<feature type="transmembrane region" description="Helical" evidence="5">
    <location>
        <begin position="270"/>
        <end position="293"/>
    </location>
</feature>
<feature type="transmembrane region" description="Helical" evidence="5">
    <location>
        <begin position="333"/>
        <end position="355"/>
    </location>
</feature>
<feature type="transmembrane region" description="Helical" evidence="5">
    <location>
        <begin position="367"/>
        <end position="393"/>
    </location>
</feature>
<comment type="subcellular location">
    <subcellularLocation>
        <location evidence="1">Membrane</location>
        <topology evidence="1">Multi-pass membrane protein</topology>
    </subcellularLocation>
</comment>
<gene>
    <name evidence="7" type="ORF">C7M84_005897</name>
</gene>
<keyword evidence="2 5" id="KW-0812">Transmembrane</keyword>
<keyword evidence="8" id="KW-1185">Reference proteome</keyword>
<name>A0A3R7PSE8_PENVA</name>
<dbReference type="PANTHER" id="PTHR48021">
    <property type="match status" value="1"/>
</dbReference>
<dbReference type="InterPro" id="IPR020846">
    <property type="entry name" value="MFS_dom"/>
</dbReference>
<keyword evidence="4 5" id="KW-0472">Membrane</keyword>
<dbReference type="SUPFAM" id="SSF103473">
    <property type="entry name" value="MFS general substrate transporter"/>
    <property type="match status" value="1"/>
</dbReference>
<dbReference type="OrthoDB" id="6339427at2759"/>
<organism evidence="7 8">
    <name type="scientific">Penaeus vannamei</name>
    <name type="common">Whiteleg shrimp</name>
    <name type="synonym">Litopenaeus vannamei</name>
    <dbReference type="NCBI Taxonomy" id="6689"/>
    <lineage>
        <taxon>Eukaryota</taxon>
        <taxon>Metazoa</taxon>
        <taxon>Ecdysozoa</taxon>
        <taxon>Arthropoda</taxon>
        <taxon>Crustacea</taxon>
        <taxon>Multicrustacea</taxon>
        <taxon>Malacostraca</taxon>
        <taxon>Eumalacostraca</taxon>
        <taxon>Eucarida</taxon>
        <taxon>Decapoda</taxon>
        <taxon>Dendrobranchiata</taxon>
        <taxon>Penaeoidea</taxon>
        <taxon>Penaeidae</taxon>
        <taxon>Penaeus</taxon>
    </lineage>
</organism>
<dbReference type="AlphaFoldDB" id="A0A3R7PSE8"/>
<feature type="transmembrane region" description="Helical" evidence="5">
    <location>
        <begin position="438"/>
        <end position="457"/>
    </location>
</feature>
<dbReference type="InterPro" id="IPR036259">
    <property type="entry name" value="MFS_trans_sf"/>
</dbReference>
<feature type="transmembrane region" description="Helical" evidence="5">
    <location>
        <begin position="305"/>
        <end position="326"/>
    </location>
</feature>
<dbReference type="InterPro" id="IPR005828">
    <property type="entry name" value="MFS_sugar_transport-like"/>
</dbReference>
<evidence type="ECO:0000256" key="4">
    <source>
        <dbReference type="ARBA" id="ARBA00023136"/>
    </source>
</evidence>
<dbReference type="GO" id="GO:0022857">
    <property type="term" value="F:transmembrane transporter activity"/>
    <property type="evidence" value="ECO:0007669"/>
    <property type="project" value="InterPro"/>
</dbReference>
<reference evidence="7 8" key="1">
    <citation type="submission" date="2018-04" db="EMBL/GenBank/DDBJ databases">
        <authorList>
            <person name="Zhang X."/>
            <person name="Yuan J."/>
            <person name="Li F."/>
            <person name="Xiang J."/>
        </authorList>
    </citation>
    <scope>NUCLEOTIDE SEQUENCE [LARGE SCALE GENOMIC DNA]</scope>
    <source>
        <tissue evidence="7">Muscle</tissue>
    </source>
</reference>
<feature type="transmembrane region" description="Helical" evidence="5">
    <location>
        <begin position="126"/>
        <end position="151"/>
    </location>
</feature>
<proteinExistence type="predicted"/>
<feature type="transmembrane region" description="Helical" evidence="5">
    <location>
        <begin position="163"/>
        <end position="184"/>
    </location>
</feature>
<reference evidence="7 8" key="2">
    <citation type="submission" date="2019-01" db="EMBL/GenBank/DDBJ databases">
        <title>The decoding of complex shrimp genome reveals the adaptation for benthos swimmer, frequently molting mechanism and breeding impact on genome.</title>
        <authorList>
            <person name="Sun Y."/>
            <person name="Gao Y."/>
            <person name="Yu Y."/>
        </authorList>
    </citation>
    <scope>NUCLEOTIDE SEQUENCE [LARGE SCALE GENOMIC DNA]</scope>
    <source>
        <tissue evidence="7">Muscle</tissue>
    </source>
</reference>